<dbReference type="PROSITE" id="PS50943">
    <property type="entry name" value="HTH_CROC1"/>
    <property type="match status" value="1"/>
</dbReference>
<dbReference type="CDD" id="cd00093">
    <property type="entry name" value="HTH_XRE"/>
    <property type="match status" value="1"/>
</dbReference>
<dbReference type="GO" id="GO:0003677">
    <property type="term" value="F:DNA binding"/>
    <property type="evidence" value="ECO:0007669"/>
    <property type="project" value="InterPro"/>
</dbReference>
<dbReference type="InterPro" id="IPR010982">
    <property type="entry name" value="Lambda_DNA-bd_dom_sf"/>
</dbReference>
<feature type="compositionally biased region" description="Basic and acidic residues" evidence="1">
    <location>
        <begin position="1"/>
        <end position="16"/>
    </location>
</feature>
<keyword evidence="4" id="KW-1185">Reference proteome</keyword>
<dbReference type="InterPro" id="IPR001387">
    <property type="entry name" value="Cro/C1-type_HTH"/>
</dbReference>
<sequence>MVTHQPEQRNKAHEAGPVKPSRPGLVRARLQRGLTQEQAADEIGVSLSTWARWERGTQTVRPFYRKLLVDRWGAEPAEVEMWLQVTACSAPAPCADTTVVEAGLAEPIPHISSVETARQLWRLEMDTSRRHLLVALPVVPAALGEWLLAWRFDEAPAAAPHTTGKGVAVGMADVQRVREAHHAFALMDHQFGAGLVRPAVTDFMNTTLVPLLQGSATEQVRAQLLSAAAGMTRMAGWMAFDLGHQGQAQAHFGQALSLAKEAGDDLTAAWVLATMAQQACDLGHGRWAVRLASAAADAGARADAPAKARALLSLRQARAHSIHPADGIPGSAHTKRLVTEYLSQADKHFSTGTSDRDPVWVAHFGEAELAGEGGLCWRGAGEFQRGVTRQQEAIAAFGTRYPRSIQLTQTSVAEGYLGMREIEAAVHHARAAVGSAKDLTSARAAAHLHAFAAHLQPYRDNPHARDFTDYLRGELAS</sequence>
<organism evidence="3 4">
    <name type="scientific">Nonomuraea cypriaca</name>
    <dbReference type="NCBI Taxonomy" id="1187855"/>
    <lineage>
        <taxon>Bacteria</taxon>
        <taxon>Bacillati</taxon>
        <taxon>Actinomycetota</taxon>
        <taxon>Actinomycetes</taxon>
        <taxon>Streptosporangiales</taxon>
        <taxon>Streptosporangiaceae</taxon>
        <taxon>Nonomuraea</taxon>
    </lineage>
</organism>
<evidence type="ECO:0000313" key="4">
    <source>
        <dbReference type="Proteomes" id="UP000605361"/>
    </source>
</evidence>
<dbReference type="Gene3D" id="1.10.260.40">
    <property type="entry name" value="lambda repressor-like DNA-binding domains"/>
    <property type="match status" value="1"/>
</dbReference>
<protein>
    <submittedName>
        <fullName evidence="3">Helix-turn-helix transcriptional regulator</fullName>
    </submittedName>
</protein>
<feature type="domain" description="HTH cro/C1-type" evidence="2">
    <location>
        <begin position="25"/>
        <end position="56"/>
    </location>
</feature>
<gene>
    <name evidence="3" type="ORF">ITP53_50060</name>
</gene>
<feature type="region of interest" description="Disordered" evidence="1">
    <location>
        <begin position="1"/>
        <end position="23"/>
    </location>
</feature>
<evidence type="ECO:0000259" key="2">
    <source>
        <dbReference type="PROSITE" id="PS50943"/>
    </source>
</evidence>
<dbReference type="SMART" id="SM00530">
    <property type="entry name" value="HTH_XRE"/>
    <property type="match status" value="1"/>
</dbReference>
<accession>A0A931AKN6</accession>
<dbReference type="SUPFAM" id="SSF47413">
    <property type="entry name" value="lambda repressor-like DNA-binding domains"/>
    <property type="match status" value="1"/>
</dbReference>
<name>A0A931AKN6_9ACTN</name>
<dbReference type="RefSeq" id="WP_195902547.1">
    <property type="nucleotide sequence ID" value="NZ_JADOGI010000310.1"/>
</dbReference>
<evidence type="ECO:0000313" key="3">
    <source>
        <dbReference type="EMBL" id="MBF8193693.1"/>
    </source>
</evidence>
<comment type="caution">
    <text evidence="3">The sequence shown here is derived from an EMBL/GenBank/DDBJ whole genome shotgun (WGS) entry which is preliminary data.</text>
</comment>
<dbReference type="Pfam" id="PF13560">
    <property type="entry name" value="HTH_31"/>
    <property type="match status" value="1"/>
</dbReference>
<evidence type="ECO:0000256" key="1">
    <source>
        <dbReference type="SAM" id="MobiDB-lite"/>
    </source>
</evidence>
<dbReference type="Proteomes" id="UP000605361">
    <property type="component" value="Unassembled WGS sequence"/>
</dbReference>
<proteinExistence type="predicted"/>
<dbReference type="AlphaFoldDB" id="A0A931AKN6"/>
<reference evidence="3" key="1">
    <citation type="submission" date="2020-11" db="EMBL/GenBank/DDBJ databases">
        <title>Whole-genome analyses of Nonomuraea sp. K274.</title>
        <authorList>
            <person name="Veyisoglu A."/>
        </authorList>
    </citation>
    <scope>NUCLEOTIDE SEQUENCE</scope>
    <source>
        <strain evidence="3">K274</strain>
    </source>
</reference>
<dbReference type="EMBL" id="JADOGI010000310">
    <property type="protein sequence ID" value="MBF8193693.1"/>
    <property type="molecule type" value="Genomic_DNA"/>
</dbReference>